<accession>A0A9P3FYP8</accession>
<reference evidence="3 4" key="1">
    <citation type="submission" date="2021-08" db="EMBL/GenBank/DDBJ databases">
        <title>Draft Genome Sequence of Phanerochaete sordida strain YK-624.</title>
        <authorList>
            <person name="Mori T."/>
            <person name="Dohra H."/>
            <person name="Suzuki T."/>
            <person name="Kawagishi H."/>
            <person name="Hirai H."/>
        </authorList>
    </citation>
    <scope>NUCLEOTIDE SEQUENCE [LARGE SCALE GENOMIC DNA]</scope>
    <source>
        <strain evidence="3 4">YK-624</strain>
    </source>
</reference>
<comment type="caution">
    <text evidence="3">The sequence shown here is derived from an EMBL/GenBank/DDBJ whole genome shotgun (WGS) entry which is preliminary data.</text>
</comment>
<dbReference type="InterPro" id="IPR029056">
    <property type="entry name" value="Ribokinase-like"/>
</dbReference>
<dbReference type="PANTHER" id="PTHR47098:SF2">
    <property type="entry name" value="PROTEIN MAK32"/>
    <property type="match status" value="1"/>
</dbReference>
<evidence type="ECO:0000256" key="1">
    <source>
        <dbReference type="SAM" id="SignalP"/>
    </source>
</evidence>
<dbReference type="Gene3D" id="3.40.1190.20">
    <property type="match status" value="1"/>
</dbReference>
<proteinExistence type="predicted"/>
<evidence type="ECO:0000313" key="4">
    <source>
        <dbReference type="Proteomes" id="UP000703269"/>
    </source>
</evidence>
<dbReference type="Proteomes" id="UP000703269">
    <property type="component" value="Unassembled WGS sequence"/>
</dbReference>
<keyword evidence="4" id="KW-1185">Reference proteome</keyword>
<feature type="signal peptide" evidence="1">
    <location>
        <begin position="1"/>
        <end position="29"/>
    </location>
</feature>
<dbReference type="EMBL" id="BPQB01000001">
    <property type="protein sequence ID" value="GJE84589.1"/>
    <property type="molecule type" value="Genomic_DNA"/>
</dbReference>
<dbReference type="AlphaFoldDB" id="A0A9P3FYP8"/>
<dbReference type="InterPro" id="IPR011611">
    <property type="entry name" value="PfkB_dom"/>
</dbReference>
<name>A0A9P3FYP8_9APHY</name>
<feature type="domain" description="Carbohydrate kinase PfkB" evidence="2">
    <location>
        <begin position="169"/>
        <end position="309"/>
    </location>
</feature>
<dbReference type="SUPFAM" id="SSF53613">
    <property type="entry name" value="Ribokinase-like"/>
    <property type="match status" value="1"/>
</dbReference>
<gene>
    <name evidence="3" type="ORF">PsYK624_006650</name>
</gene>
<organism evidence="3 4">
    <name type="scientific">Phanerochaete sordida</name>
    <dbReference type="NCBI Taxonomy" id="48140"/>
    <lineage>
        <taxon>Eukaryota</taxon>
        <taxon>Fungi</taxon>
        <taxon>Dikarya</taxon>
        <taxon>Basidiomycota</taxon>
        <taxon>Agaricomycotina</taxon>
        <taxon>Agaricomycetes</taxon>
        <taxon>Polyporales</taxon>
        <taxon>Phanerochaetaceae</taxon>
        <taxon>Phanerochaete</taxon>
    </lineage>
</organism>
<feature type="chain" id="PRO_5040402790" evidence="1">
    <location>
        <begin position="30"/>
        <end position="344"/>
    </location>
</feature>
<dbReference type="PANTHER" id="PTHR47098">
    <property type="entry name" value="PROTEIN MAK32"/>
    <property type="match status" value="1"/>
</dbReference>
<dbReference type="Pfam" id="PF00294">
    <property type="entry name" value="PfkB"/>
    <property type="match status" value="1"/>
</dbReference>
<sequence>MASTPVAPPRRHFVTLGMFIIDMFSFLDAQGAPTGKTLPPQIGGGGTYANIGARIWLAPDRLGMIVDRGHDFPEDVQRKLDSFGTEMWMYRDDPSRGTTRALNEYKGEYRGFRYLTPRVRLTPRDLIDTPLEQPATIHFICSPARAQAIVSEIKESSGWSPTTIFEPIPDRCVPEELPALREVLASISILSPNADEALSLLSTPGEPTKATIEEAARRFVDMGVGPDGKGAVIIRSGAMGAYILTRERGGRWVPAFWRPEDAAKIVDVTGAGNSFLGGLSAGLLLANGDVYEATLYATISPSFIIEQEGLPTLTRNIGDDGAIIELWNGDTPQRRLEDLRARIK</sequence>
<dbReference type="OrthoDB" id="497927at2759"/>
<protein>
    <submittedName>
        <fullName evidence="3">Ribokinase-like protein</fullName>
    </submittedName>
</protein>
<keyword evidence="1" id="KW-0732">Signal</keyword>
<evidence type="ECO:0000259" key="2">
    <source>
        <dbReference type="Pfam" id="PF00294"/>
    </source>
</evidence>
<evidence type="ECO:0000313" key="3">
    <source>
        <dbReference type="EMBL" id="GJE84589.1"/>
    </source>
</evidence>